<dbReference type="PROSITE" id="PS50949">
    <property type="entry name" value="HTH_GNTR"/>
    <property type="match status" value="1"/>
</dbReference>
<dbReference type="InterPro" id="IPR015424">
    <property type="entry name" value="PyrdxlP-dep_Trfase"/>
</dbReference>
<evidence type="ECO:0000256" key="1">
    <source>
        <dbReference type="ARBA" id="ARBA00005384"/>
    </source>
</evidence>
<evidence type="ECO:0000256" key="5">
    <source>
        <dbReference type="ARBA" id="ARBA00023163"/>
    </source>
</evidence>
<dbReference type="SMART" id="SM00345">
    <property type="entry name" value="HTH_GNTR"/>
    <property type="match status" value="1"/>
</dbReference>
<evidence type="ECO:0000259" key="6">
    <source>
        <dbReference type="PROSITE" id="PS50949"/>
    </source>
</evidence>
<proteinExistence type="inferred from homology"/>
<dbReference type="SUPFAM" id="SSF46785">
    <property type="entry name" value="Winged helix' DNA-binding domain"/>
    <property type="match status" value="1"/>
</dbReference>
<keyword evidence="3" id="KW-0805">Transcription regulation</keyword>
<dbReference type="CDD" id="cd07377">
    <property type="entry name" value="WHTH_GntR"/>
    <property type="match status" value="1"/>
</dbReference>
<dbReference type="Pfam" id="PF00155">
    <property type="entry name" value="Aminotran_1_2"/>
    <property type="match status" value="1"/>
</dbReference>
<keyword evidence="2" id="KW-0663">Pyridoxal phosphate</keyword>
<protein>
    <submittedName>
        <fullName evidence="7">DNA-binding transcriptional MocR family regulator</fullName>
    </submittedName>
</protein>
<dbReference type="InterPro" id="IPR000524">
    <property type="entry name" value="Tscrpt_reg_HTH_GntR"/>
</dbReference>
<comment type="caution">
    <text evidence="7">The sequence shown here is derived from an EMBL/GenBank/DDBJ whole genome shotgun (WGS) entry which is preliminary data.</text>
</comment>
<keyword evidence="4 7" id="KW-0238">DNA-binding</keyword>
<dbReference type="EMBL" id="VFQF01000001">
    <property type="protein sequence ID" value="TQN47987.1"/>
    <property type="molecule type" value="Genomic_DNA"/>
</dbReference>
<reference evidence="7 8" key="1">
    <citation type="submission" date="2019-06" db="EMBL/GenBank/DDBJ databases">
        <title>Sequencing the genomes of 1000 actinobacteria strains.</title>
        <authorList>
            <person name="Klenk H.-P."/>
        </authorList>
    </citation>
    <scope>NUCLEOTIDE SEQUENCE [LARGE SCALE GENOMIC DNA]</scope>
    <source>
        <strain evidence="7 8">DSM 21776</strain>
    </source>
</reference>
<dbReference type="InterPro" id="IPR004839">
    <property type="entry name" value="Aminotransferase_I/II_large"/>
</dbReference>
<evidence type="ECO:0000313" key="8">
    <source>
        <dbReference type="Proteomes" id="UP000320085"/>
    </source>
</evidence>
<sequence>MRSLISALEERLDAPTAKGLAQAVSRAIRDGELSAGDQLPPIRRLAEELMISPTTVSSAWQLLARSGTIRSDGRRGTTVAPTGRGGERYSRALRHDAEVALDLSTGVPDPDLLPALAPVLARLPGRSTPTSYLDDPVLPQLRELLARDWPYAADDIVVVDGAMDALDLISRTLLRPGDTVLVESPGFPPMLDLLEDRGVEMVGVPLTETGLDLDAVEAALSRRPAALFLQPRGQNPTGISMTTACARRLALLLGGHDVVVVEDDSSGPISSSSPISLGAWIPDQVLHIRSYSKSHGPDLRLAAVSGPEALLSPVRHARALGQGWSSRLLQHVLAALLEDPDAVREVTRARAEYARRRDLVVSRLRALDVEVPGTDGLNVWVPVRDEAAAVLRLASQGIAVTPGSPFAVESRPGPEGHVRVTTGLVRDDHDALAERIADASRAGAWTAQQR</sequence>
<dbReference type="InterPro" id="IPR015421">
    <property type="entry name" value="PyrdxlP-dep_Trfase_major"/>
</dbReference>
<feature type="domain" description="HTH gntR-type" evidence="6">
    <location>
        <begin position="14"/>
        <end position="82"/>
    </location>
</feature>
<dbReference type="Pfam" id="PF00392">
    <property type="entry name" value="GntR"/>
    <property type="match status" value="1"/>
</dbReference>
<evidence type="ECO:0000256" key="3">
    <source>
        <dbReference type="ARBA" id="ARBA00023015"/>
    </source>
</evidence>
<comment type="similarity">
    <text evidence="1">In the C-terminal section; belongs to the class-I pyridoxal-phosphate-dependent aminotransferase family.</text>
</comment>
<dbReference type="CDD" id="cd00609">
    <property type="entry name" value="AAT_like"/>
    <property type="match status" value="1"/>
</dbReference>
<dbReference type="RefSeq" id="WP_141820626.1">
    <property type="nucleotide sequence ID" value="NZ_BAAAQC010000018.1"/>
</dbReference>
<accession>A0A543PV82</accession>
<dbReference type="GO" id="GO:0003700">
    <property type="term" value="F:DNA-binding transcription factor activity"/>
    <property type="evidence" value="ECO:0007669"/>
    <property type="project" value="InterPro"/>
</dbReference>
<dbReference type="GO" id="GO:0003677">
    <property type="term" value="F:DNA binding"/>
    <property type="evidence" value="ECO:0007669"/>
    <property type="project" value="UniProtKB-KW"/>
</dbReference>
<evidence type="ECO:0000256" key="2">
    <source>
        <dbReference type="ARBA" id="ARBA00022898"/>
    </source>
</evidence>
<organism evidence="7 8">
    <name type="scientific">Humibacillus xanthopallidus</name>
    <dbReference type="NCBI Taxonomy" id="412689"/>
    <lineage>
        <taxon>Bacteria</taxon>
        <taxon>Bacillati</taxon>
        <taxon>Actinomycetota</taxon>
        <taxon>Actinomycetes</taxon>
        <taxon>Micrococcales</taxon>
        <taxon>Intrasporangiaceae</taxon>
        <taxon>Humibacillus</taxon>
    </lineage>
</organism>
<evidence type="ECO:0000313" key="7">
    <source>
        <dbReference type="EMBL" id="TQN47987.1"/>
    </source>
</evidence>
<dbReference type="InterPro" id="IPR036388">
    <property type="entry name" value="WH-like_DNA-bd_sf"/>
</dbReference>
<gene>
    <name evidence="7" type="ORF">FHX52_1109</name>
</gene>
<dbReference type="Gene3D" id="3.40.640.10">
    <property type="entry name" value="Type I PLP-dependent aspartate aminotransferase-like (Major domain)"/>
    <property type="match status" value="1"/>
</dbReference>
<dbReference type="Proteomes" id="UP000320085">
    <property type="component" value="Unassembled WGS sequence"/>
</dbReference>
<dbReference type="GO" id="GO:0030170">
    <property type="term" value="F:pyridoxal phosphate binding"/>
    <property type="evidence" value="ECO:0007669"/>
    <property type="project" value="InterPro"/>
</dbReference>
<dbReference type="PANTHER" id="PTHR46577">
    <property type="entry name" value="HTH-TYPE TRANSCRIPTIONAL REGULATORY PROTEIN GABR"/>
    <property type="match status" value="1"/>
</dbReference>
<dbReference type="InterPro" id="IPR051446">
    <property type="entry name" value="HTH_trans_reg/aminotransferase"/>
</dbReference>
<evidence type="ECO:0000256" key="4">
    <source>
        <dbReference type="ARBA" id="ARBA00023125"/>
    </source>
</evidence>
<name>A0A543PV82_9MICO</name>
<dbReference type="AlphaFoldDB" id="A0A543PV82"/>
<dbReference type="Gene3D" id="1.10.10.10">
    <property type="entry name" value="Winged helix-like DNA-binding domain superfamily/Winged helix DNA-binding domain"/>
    <property type="match status" value="1"/>
</dbReference>
<dbReference type="InterPro" id="IPR036390">
    <property type="entry name" value="WH_DNA-bd_sf"/>
</dbReference>
<dbReference type="PANTHER" id="PTHR46577:SF2">
    <property type="entry name" value="TRANSCRIPTIONAL REGULATORY PROTEIN"/>
    <property type="match status" value="1"/>
</dbReference>
<keyword evidence="5" id="KW-0804">Transcription</keyword>
<dbReference type="SUPFAM" id="SSF53383">
    <property type="entry name" value="PLP-dependent transferases"/>
    <property type="match status" value="1"/>
</dbReference>
<dbReference type="OrthoDB" id="4307011at2"/>